<evidence type="ECO:0000256" key="6">
    <source>
        <dbReference type="ARBA" id="ARBA00023136"/>
    </source>
</evidence>
<keyword evidence="11" id="KW-1185">Reference proteome</keyword>
<evidence type="ECO:0000256" key="1">
    <source>
        <dbReference type="ARBA" id="ARBA00004141"/>
    </source>
</evidence>
<keyword evidence="3 8" id="KW-0812">Transmembrane</keyword>
<keyword evidence="7" id="KW-0413">Isomerase</keyword>
<feature type="transmembrane region" description="Helical" evidence="8">
    <location>
        <begin position="205"/>
        <end position="222"/>
    </location>
</feature>
<keyword evidence="5 8" id="KW-1133">Transmembrane helix</keyword>
<sequence length="232" mass="27637">MKSLYLLLHIFTLAFPLIRSFEPRIQYAKKWPTLFPAIFITAAFFITWDIIFTQKGVWGFNENYLIGVFLWGLPLEEWLFFISVPFASVFIYECVRYFLPGIKTSRSFRILTVSMAFLLLVMAVINDQKAYTFWNFIFAGSFLILVALMNPHWLGKFWVAYSIHLIPFLFINGILTGSFLEQPVVWYNNRENLYFRIFTIPIEDFVYALLLLLMNITFYEVLNKYYIRIKHK</sequence>
<evidence type="ECO:0000256" key="3">
    <source>
        <dbReference type="ARBA" id="ARBA00022692"/>
    </source>
</evidence>
<gene>
    <name evidence="10" type="ORF">ACHKAR_14205</name>
</gene>
<dbReference type="EMBL" id="JBIPKE010000018">
    <property type="protein sequence ID" value="MFH6984603.1"/>
    <property type="molecule type" value="Genomic_DNA"/>
</dbReference>
<evidence type="ECO:0000256" key="8">
    <source>
        <dbReference type="SAM" id="Phobius"/>
    </source>
</evidence>
<evidence type="ECO:0000256" key="5">
    <source>
        <dbReference type="ARBA" id="ARBA00022989"/>
    </source>
</evidence>
<feature type="transmembrane region" description="Helical" evidence="8">
    <location>
        <begin position="131"/>
        <end position="150"/>
    </location>
</feature>
<feature type="domain" description="Lycopene cyclase" evidence="9">
    <location>
        <begin position="129"/>
        <end position="222"/>
    </location>
</feature>
<comment type="caution">
    <text evidence="10">The sequence shown here is derived from an EMBL/GenBank/DDBJ whole genome shotgun (WGS) entry which is preliminary data.</text>
</comment>
<dbReference type="Proteomes" id="UP001610063">
    <property type="component" value="Unassembled WGS sequence"/>
</dbReference>
<comment type="pathway">
    <text evidence="2">Carotenoid biosynthesis.</text>
</comment>
<feature type="transmembrane region" description="Helical" evidence="8">
    <location>
        <begin position="79"/>
        <end position="99"/>
    </location>
</feature>
<protein>
    <submittedName>
        <fullName evidence="10">Lycopene cyclase domain-containing protein</fullName>
    </submittedName>
</protein>
<evidence type="ECO:0000313" key="11">
    <source>
        <dbReference type="Proteomes" id="UP001610063"/>
    </source>
</evidence>
<evidence type="ECO:0000256" key="2">
    <source>
        <dbReference type="ARBA" id="ARBA00004829"/>
    </source>
</evidence>
<feature type="transmembrane region" description="Helical" evidence="8">
    <location>
        <begin position="108"/>
        <end position="125"/>
    </location>
</feature>
<keyword evidence="4" id="KW-0125">Carotenoid biosynthesis</keyword>
<accession>A0ABW7NAD8</accession>
<proteinExistence type="predicted"/>
<evidence type="ECO:0000259" key="9">
    <source>
        <dbReference type="Pfam" id="PF18916"/>
    </source>
</evidence>
<comment type="subcellular location">
    <subcellularLocation>
        <location evidence="1">Membrane</location>
        <topology evidence="1">Multi-pass membrane protein</topology>
    </subcellularLocation>
</comment>
<feature type="transmembrane region" description="Helical" evidence="8">
    <location>
        <begin position="30"/>
        <end position="50"/>
    </location>
</feature>
<keyword evidence="6 8" id="KW-0472">Membrane</keyword>
<dbReference type="RefSeq" id="WP_395417993.1">
    <property type="nucleotide sequence ID" value="NZ_JBIPKE010000018.1"/>
</dbReference>
<name>A0ABW7NAD8_9BACT</name>
<dbReference type="Pfam" id="PF18916">
    <property type="entry name" value="Lycopene_cyc"/>
    <property type="match status" value="2"/>
</dbReference>
<evidence type="ECO:0000256" key="4">
    <source>
        <dbReference type="ARBA" id="ARBA00022746"/>
    </source>
</evidence>
<feature type="transmembrane region" description="Helical" evidence="8">
    <location>
        <begin position="157"/>
        <end position="180"/>
    </location>
</feature>
<dbReference type="NCBIfam" id="TIGR03462">
    <property type="entry name" value="CarR_dom_SF"/>
    <property type="match status" value="1"/>
</dbReference>
<evidence type="ECO:0000256" key="7">
    <source>
        <dbReference type="ARBA" id="ARBA00023235"/>
    </source>
</evidence>
<organism evidence="10 11">
    <name type="scientific">Marinoscillum luteum</name>
    <dbReference type="NCBI Taxonomy" id="861051"/>
    <lineage>
        <taxon>Bacteria</taxon>
        <taxon>Pseudomonadati</taxon>
        <taxon>Bacteroidota</taxon>
        <taxon>Cytophagia</taxon>
        <taxon>Cytophagales</taxon>
        <taxon>Reichenbachiellaceae</taxon>
        <taxon>Marinoscillum</taxon>
    </lineage>
</organism>
<evidence type="ECO:0000313" key="10">
    <source>
        <dbReference type="EMBL" id="MFH6984603.1"/>
    </source>
</evidence>
<reference evidence="10 11" key="1">
    <citation type="journal article" date="2013" name="Int. J. Syst. Evol. Microbiol.">
        <title>Marinoscillum luteum sp. nov., isolated from marine sediment.</title>
        <authorList>
            <person name="Cha I.T."/>
            <person name="Park S.J."/>
            <person name="Kim S.J."/>
            <person name="Kim J.G."/>
            <person name="Jung M.Y."/>
            <person name="Shin K.S."/>
            <person name="Kwon K.K."/>
            <person name="Yang S.H."/>
            <person name="Seo Y.S."/>
            <person name="Rhee S.K."/>
        </authorList>
    </citation>
    <scope>NUCLEOTIDE SEQUENCE [LARGE SCALE GENOMIC DNA]</scope>
    <source>
        <strain evidence="10 11">KCTC 23939</strain>
    </source>
</reference>
<dbReference type="InterPro" id="IPR017825">
    <property type="entry name" value="Lycopene_cyclase_dom"/>
</dbReference>
<feature type="domain" description="Lycopene cyclase" evidence="9">
    <location>
        <begin position="3"/>
        <end position="94"/>
    </location>
</feature>